<name>A0A0H3DM20_MYCPB</name>
<dbReference type="KEGG" id="mpj:MPNE_0210"/>
<dbReference type="InterPro" id="IPR057268">
    <property type="entry name" value="Ribosomal_L18"/>
</dbReference>
<evidence type="ECO:0000256" key="3">
    <source>
        <dbReference type="ARBA" id="ARBA00022884"/>
    </source>
</evidence>
<dbReference type="eggNOG" id="COG0256">
    <property type="taxonomic scope" value="Bacteria"/>
</dbReference>
<dbReference type="RefSeq" id="WP_010874538.1">
    <property type="nucleotide sequence ID" value="NZ_CP010546.1"/>
</dbReference>
<protein>
    <recommendedName>
        <fullName evidence="6 7">Large ribosomal subunit protein uL18</fullName>
    </recommendedName>
</protein>
<dbReference type="HOGENOM" id="CLU_098841_0_1_14"/>
<dbReference type="GeneID" id="66609171"/>
<evidence type="ECO:0000256" key="7">
    <source>
        <dbReference type="HAMAP-Rule" id="MF_01337"/>
    </source>
</evidence>
<evidence type="ECO:0000256" key="1">
    <source>
        <dbReference type="ARBA" id="ARBA00007116"/>
    </source>
</evidence>
<comment type="function">
    <text evidence="7">This is one of the proteins that bind and probably mediate the attachment of the 5S RNA into the large ribosomal subunit, where it forms part of the central protuberance.</text>
</comment>
<sequence length="116" mass="13046">MKTRTEQRRLRHKRIVKKIRATNHDNRVVLMVIKSLNHISVQAWDFSQNIVLASSSSLALKLKNGNKDNAKLVGQDIADKLVKLKLTNVVFDTGGSKYHGRIAALAEAARERGLNF</sequence>
<proteinExistence type="inferred from homology"/>
<evidence type="ECO:0000256" key="5">
    <source>
        <dbReference type="ARBA" id="ARBA00023274"/>
    </source>
</evidence>
<dbReference type="PaxDb" id="722438-MPNE_0210"/>
<evidence type="ECO:0000256" key="6">
    <source>
        <dbReference type="ARBA" id="ARBA00035197"/>
    </source>
</evidence>
<dbReference type="GO" id="GO:0008097">
    <property type="term" value="F:5S rRNA binding"/>
    <property type="evidence" value="ECO:0007669"/>
    <property type="project" value="TreeGrafter"/>
</dbReference>
<comment type="similarity">
    <text evidence="1 7">Belongs to the universal ribosomal protein uL18 family.</text>
</comment>
<evidence type="ECO:0000313" key="8">
    <source>
        <dbReference type="EMBL" id="ADK86776.1"/>
    </source>
</evidence>
<evidence type="ECO:0000256" key="2">
    <source>
        <dbReference type="ARBA" id="ARBA00022730"/>
    </source>
</evidence>
<dbReference type="SMR" id="A0A0H3DM20"/>
<dbReference type="Proteomes" id="UP000007756">
    <property type="component" value="Chromosome"/>
</dbReference>
<gene>
    <name evidence="7 8" type="primary">rplR</name>
    <name evidence="8" type="ordered locus">MPNE_0210</name>
</gene>
<dbReference type="PANTHER" id="PTHR12899:SF3">
    <property type="entry name" value="LARGE RIBOSOMAL SUBUNIT PROTEIN UL18M"/>
    <property type="match status" value="1"/>
</dbReference>
<dbReference type="CDD" id="cd00432">
    <property type="entry name" value="Ribosomal_L18_L5e"/>
    <property type="match status" value="1"/>
</dbReference>
<dbReference type="EMBL" id="CP002077">
    <property type="protein sequence ID" value="ADK86776.1"/>
    <property type="molecule type" value="Genomic_DNA"/>
</dbReference>
<dbReference type="SUPFAM" id="SSF53137">
    <property type="entry name" value="Translational machinery components"/>
    <property type="match status" value="1"/>
</dbReference>
<comment type="subunit">
    <text evidence="7">Part of the 50S ribosomal subunit; part of the 5S rRNA/L5/L18/L25 subcomplex. Contacts the 5S and 23S rRNAs.</text>
</comment>
<keyword evidence="3 7" id="KW-0694">RNA-binding</keyword>
<evidence type="ECO:0000256" key="4">
    <source>
        <dbReference type="ARBA" id="ARBA00022980"/>
    </source>
</evidence>
<dbReference type="HAMAP" id="MF_01337_B">
    <property type="entry name" value="Ribosomal_uL18_B"/>
    <property type="match status" value="1"/>
</dbReference>
<dbReference type="Gene3D" id="3.30.420.100">
    <property type="match status" value="1"/>
</dbReference>
<keyword evidence="5 7" id="KW-0687">Ribonucleoprotein</keyword>
<dbReference type="AlphaFoldDB" id="A0A0H3DM20"/>
<organism evidence="8 9">
    <name type="scientific">Mycoplasmoides pneumoniae (strain ATCC 15531 / DSM 23978 / CIP 103766 / NBRC 14401 / NCTC 10119 / FH)</name>
    <name type="common">Mycoplasma pneumoniae</name>
    <dbReference type="NCBI Taxonomy" id="722438"/>
    <lineage>
        <taxon>Bacteria</taxon>
        <taxon>Bacillati</taxon>
        <taxon>Mycoplasmatota</taxon>
        <taxon>Mycoplasmoidales</taxon>
        <taxon>Mycoplasmoidaceae</taxon>
        <taxon>Mycoplasmoides</taxon>
    </lineage>
</organism>
<dbReference type="STRING" id="722438.F539_01025"/>
<accession>A0A0H3DM20</accession>
<dbReference type="Pfam" id="PF00861">
    <property type="entry name" value="Ribosomal_L18p"/>
    <property type="match status" value="1"/>
</dbReference>
<keyword evidence="4 7" id="KW-0689">Ribosomal protein</keyword>
<reference evidence="8 9" key="1">
    <citation type="journal article" date="2010" name="Appl. Environ. Microbiol.">
        <title>Targeted chromosomal knockouts in Mycoplasma pneumoniae.</title>
        <authorList>
            <person name="Krishnakumar R."/>
            <person name="Assad-Garcia N."/>
            <person name="Benders G.A."/>
            <person name="Phan Q."/>
            <person name="Montague M.G."/>
            <person name="Glass J.I."/>
        </authorList>
    </citation>
    <scope>NUCLEOTIDE SEQUENCE [LARGE SCALE GENOMIC DNA]</scope>
    <source>
        <strain evidence="9">ATCC 15531 / DSM 22911 / NBRC 14401 / NCTC 10119 / FH</strain>
    </source>
</reference>
<dbReference type="PATRIC" id="fig|722438.3.peg.204"/>
<dbReference type="PANTHER" id="PTHR12899">
    <property type="entry name" value="39S RIBOSOMAL PROTEIN L18, MITOCHONDRIAL"/>
    <property type="match status" value="1"/>
</dbReference>
<dbReference type="InterPro" id="IPR004389">
    <property type="entry name" value="Ribosomal_uL18_bac-type"/>
</dbReference>
<dbReference type="NCBIfam" id="TIGR00060">
    <property type="entry name" value="L18_bact"/>
    <property type="match status" value="1"/>
</dbReference>
<dbReference type="GO" id="GO:0022625">
    <property type="term" value="C:cytosolic large ribosomal subunit"/>
    <property type="evidence" value="ECO:0007669"/>
    <property type="project" value="TreeGrafter"/>
</dbReference>
<evidence type="ECO:0000313" key="9">
    <source>
        <dbReference type="Proteomes" id="UP000007756"/>
    </source>
</evidence>
<dbReference type="InterPro" id="IPR005484">
    <property type="entry name" value="Ribosomal_uL18_bac/plant/anim"/>
</dbReference>
<dbReference type="GO" id="GO:0003735">
    <property type="term" value="F:structural constituent of ribosome"/>
    <property type="evidence" value="ECO:0007669"/>
    <property type="project" value="InterPro"/>
</dbReference>
<dbReference type="GO" id="GO:0006412">
    <property type="term" value="P:translation"/>
    <property type="evidence" value="ECO:0007669"/>
    <property type="project" value="UniProtKB-UniRule"/>
</dbReference>
<keyword evidence="2 7" id="KW-0699">rRNA-binding</keyword>